<comment type="caution">
    <text evidence="2">The sequence shown here is derived from an EMBL/GenBank/DDBJ whole genome shotgun (WGS) entry which is preliminary data.</text>
</comment>
<accession>A0AAD9YK27</accession>
<proteinExistence type="predicted"/>
<name>A0AAD9YK27_COLKA</name>
<evidence type="ECO:0000313" key="2">
    <source>
        <dbReference type="EMBL" id="KAK2769383.1"/>
    </source>
</evidence>
<protein>
    <submittedName>
        <fullName evidence="2">Uncharacterized protein</fullName>
    </submittedName>
</protein>
<sequence>MLETVCIYYSLPRNTNTASSHLIENARGVTKMVHSWEQYQQPSAVEPLVEGIFRLSRVGSFTQLIEAIPNDEIVLESKKSLLNMVGKVSRYREFSRHLYRTAKKYPITRRAEICVVDLPHGAFDRSTDATYTPNMNLAAIRTRITKGTEDEMRHVCKFLKDKERAPDVFQSQTRKILREAKVHAEVQLIYHYLLNPVETFPRVICSSKDACWHCNAFIKFGKTLHTPRCHGKLYPGWRLPAIPGLQSIAWRFNQELENRLFRDYSKLGTPEGVRKKYPSPNESTLLTLTWSISTLLTIEDTGLSEKEACELQDQYITNMKDDRMIPDGQQESQTIQSQCPNEKPVDPVVATRTDDTCGRENKPIQGHMVIKASKDGRSSILSSSSDFESEPTSSDAKVSGRLGPGETSMLFSKGPLEVQVENCADSGPSTIGRYLGFKIKWLDTENVRKVREDSSIHIMEAKLLPDDEVPGILNGDGSIYISHAEQIAKIQWAR</sequence>
<keyword evidence="3" id="KW-1185">Reference proteome</keyword>
<dbReference type="Pfam" id="PF14441">
    <property type="entry name" value="OTT_1508_deam"/>
    <property type="match status" value="1"/>
</dbReference>
<dbReference type="AlphaFoldDB" id="A0AAD9YK27"/>
<reference evidence="2" key="1">
    <citation type="submission" date="2023-02" db="EMBL/GenBank/DDBJ databases">
        <title>Colletotrichum kahawae CIFC_Que2 genome sequencing and assembly.</title>
        <authorList>
            <person name="Baroncelli R."/>
        </authorList>
    </citation>
    <scope>NUCLEOTIDE SEQUENCE</scope>
    <source>
        <strain evidence="2">CIFC_Que2</strain>
    </source>
</reference>
<dbReference type="EMBL" id="VYYT01000112">
    <property type="protein sequence ID" value="KAK2769383.1"/>
    <property type="molecule type" value="Genomic_DNA"/>
</dbReference>
<dbReference type="InterPro" id="IPR027796">
    <property type="entry name" value="OTT_1508_deam-like"/>
</dbReference>
<gene>
    <name evidence="2" type="ORF">CKAH01_00990</name>
</gene>
<organism evidence="2 3">
    <name type="scientific">Colletotrichum kahawae</name>
    <name type="common">Coffee berry disease fungus</name>
    <dbReference type="NCBI Taxonomy" id="34407"/>
    <lineage>
        <taxon>Eukaryota</taxon>
        <taxon>Fungi</taxon>
        <taxon>Dikarya</taxon>
        <taxon>Ascomycota</taxon>
        <taxon>Pezizomycotina</taxon>
        <taxon>Sordariomycetes</taxon>
        <taxon>Hypocreomycetidae</taxon>
        <taxon>Glomerellales</taxon>
        <taxon>Glomerellaceae</taxon>
        <taxon>Colletotrichum</taxon>
        <taxon>Colletotrichum gloeosporioides species complex</taxon>
    </lineage>
</organism>
<evidence type="ECO:0000313" key="3">
    <source>
        <dbReference type="Proteomes" id="UP001281614"/>
    </source>
</evidence>
<feature type="region of interest" description="Disordered" evidence="1">
    <location>
        <begin position="373"/>
        <end position="403"/>
    </location>
</feature>
<dbReference type="Proteomes" id="UP001281614">
    <property type="component" value="Unassembled WGS sequence"/>
</dbReference>
<evidence type="ECO:0000256" key="1">
    <source>
        <dbReference type="SAM" id="MobiDB-lite"/>
    </source>
</evidence>
<feature type="compositionally biased region" description="Low complexity" evidence="1">
    <location>
        <begin position="378"/>
        <end position="395"/>
    </location>
</feature>